<dbReference type="EMBL" id="LSYV01000047">
    <property type="protein sequence ID" value="KXZ46228.1"/>
    <property type="molecule type" value="Genomic_DNA"/>
</dbReference>
<feature type="compositionally biased region" description="Polar residues" evidence="1">
    <location>
        <begin position="47"/>
        <end position="58"/>
    </location>
</feature>
<evidence type="ECO:0000313" key="3">
    <source>
        <dbReference type="Proteomes" id="UP000075714"/>
    </source>
</evidence>
<keyword evidence="3" id="KW-1185">Reference proteome</keyword>
<sequence length="66" mass="7633">MHRTRPCALTEIMRQKGKKPDDPRAVRDYDRAGLREFMLARNKDPNNPRTVVKSQGPLSNFRARPA</sequence>
<proteinExistence type="predicted"/>
<reference evidence="3" key="1">
    <citation type="journal article" date="2016" name="Nat. Commun.">
        <title>The Gonium pectorale genome demonstrates co-option of cell cycle regulation during the evolution of multicellularity.</title>
        <authorList>
            <person name="Hanschen E.R."/>
            <person name="Marriage T.N."/>
            <person name="Ferris P.J."/>
            <person name="Hamaji T."/>
            <person name="Toyoda A."/>
            <person name="Fujiyama A."/>
            <person name="Neme R."/>
            <person name="Noguchi H."/>
            <person name="Minakuchi Y."/>
            <person name="Suzuki M."/>
            <person name="Kawai-Toyooka H."/>
            <person name="Smith D.R."/>
            <person name="Sparks H."/>
            <person name="Anderson J."/>
            <person name="Bakaric R."/>
            <person name="Luria V."/>
            <person name="Karger A."/>
            <person name="Kirschner M.W."/>
            <person name="Durand P.M."/>
            <person name="Michod R.E."/>
            <person name="Nozaki H."/>
            <person name="Olson B.J."/>
        </authorList>
    </citation>
    <scope>NUCLEOTIDE SEQUENCE [LARGE SCALE GENOMIC DNA]</scope>
    <source>
        <strain evidence="3">NIES-2863</strain>
    </source>
</reference>
<dbReference type="Proteomes" id="UP000075714">
    <property type="component" value="Unassembled WGS sequence"/>
</dbReference>
<feature type="region of interest" description="Disordered" evidence="1">
    <location>
        <begin position="41"/>
        <end position="66"/>
    </location>
</feature>
<organism evidence="2 3">
    <name type="scientific">Gonium pectorale</name>
    <name type="common">Green alga</name>
    <dbReference type="NCBI Taxonomy" id="33097"/>
    <lineage>
        <taxon>Eukaryota</taxon>
        <taxon>Viridiplantae</taxon>
        <taxon>Chlorophyta</taxon>
        <taxon>core chlorophytes</taxon>
        <taxon>Chlorophyceae</taxon>
        <taxon>CS clade</taxon>
        <taxon>Chlamydomonadales</taxon>
        <taxon>Volvocaceae</taxon>
        <taxon>Gonium</taxon>
    </lineage>
</organism>
<gene>
    <name evidence="2" type="ORF">GPECTOR_46g297</name>
</gene>
<name>A0A150G8S7_GONPE</name>
<evidence type="ECO:0000313" key="2">
    <source>
        <dbReference type="EMBL" id="KXZ46228.1"/>
    </source>
</evidence>
<evidence type="ECO:0000256" key="1">
    <source>
        <dbReference type="SAM" id="MobiDB-lite"/>
    </source>
</evidence>
<comment type="caution">
    <text evidence="2">The sequence shown here is derived from an EMBL/GenBank/DDBJ whole genome shotgun (WGS) entry which is preliminary data.</text>
</comment>
<dbReference type="AlphaFoldDB" id="A0A150G8S7"/>
<accession>A0A150G8S7</accession>
<protein>
    <submittedName>
        <fullName evidence="2">Uncharacterized protein</fullName>
    </submittedName>
</protein>
<feature type="region of interest" description="Disordered" evidence="1">
    <location>
        <begin position="1"/>
        <end position="26"/>
    </location>
</feature>